<reference evidence="1" key="1">
    <citation type="submission" date="2014-05" db="EMBL/GenBank/DDBJ databases">
        <authorList>
            <person name="Chronopoulou M."/>
        </authorList>
    </citation>
    <scope>NUCLEOTIDE SEQUENCE</scope>
    <source>
        <tissue evidence="1">Whole organism</tissue>
    </source>
</reference>
<evidence type="ECO:0000313" key="1">
    <source>
        <dbReference type="EMBL" id="CDW31594.1"/>
    </source>
</evidence>
<sequence>DKNYFTNSRQMMEVLKNLKYPIKEFVFKCNDLKKLLPSKYKRRVNSKLNMQSVTNLYDPKKSRNLQGSDLNEIEIERLQGKENEDSINKINQLKTLLMMLRVN</sequence>
<organism evidence="1">
    <name type="scientific">Lepeophtheirus salmonis</name>
    <name type="common">Salmon louse</name>
    <name type="synonym">Caligus salmonis</name>
    <dbReference type="NCBI Taxonomy" id="72036"/>
    <lineage>
        <taxon>Eukaryota</taxon>
        <taxon>Metazoa</taxon>
        <taxon>Ecdysozoa</taxon>
        <taxon>Arthropoda</taxon>
        <taxon>Crustacea</taxon>
        <taxon>Multicrustacea</taxon>
        <taxon>Hexanauplia</taxon>
        <taxon>Copepoda</taxon>
        <taxon>Siphonostomatoida</taxon>
        <taxon>Caligidae</taxon>
        <taxon>Lepeophtheirus</taxon>
    </lineage>
</organism>
<name>A0A0K2TZZ0_LEPSM</name>
<protein>
    <submittedName>
        <fullName evidence="1">Uncharacterized protein</fullName>
    </submittedName>
</protein>
<proteinExistence type="predicted"/>
<feature type="non-terminal residue" evidence="1">
    <location>
        <position position="1"/>
    </location>
</feature>
<accession>A0A0K2TZZ0</accession>
<dbReference type="EMBL" id="HACA01014233">
    <property type="protein sequence ID" value="CDW31594.1"/>
    <property type="molecule type" value="Transcribed_RNA"/>
</dbReference>
<dbReference type="AlphaFoldDB" id="A0A0K2TZZ0"/>